<dbReference type="InterPro" id="IPR019775">
    <property type="entry name" value="WD40_repeat_CS"/>
</dbReference>
<keyword evidence="8" id="KW-0808">Transferase</keyword>
<dbReference type="CDD" id="cd00200">
    <property type="entry name" value="WD40"/>
    <property type="match status" value="1"/>
</dbReference>
<evidence type="ECO:0000256" key="4">
    <source>
        <dbReference type="ARBA" id="ARBA00012483"/>
    </source>
</evidence>
<dbReference type="InterPro" id="IPR001680">
    <property type="entry name" value="WD40_rpt"/>
</dbReference>
<dbReference type="SUPFAM" id="SSF50978">
    <property type="entry name" value="WD40 repeat-like"/>
    <property type="match status" value="1"/>
</dbReference>
<dbReference type="InterPro" id="IPR013320">
    <property type="entry name" value="ConA-like_dom_sf"/>
</dbReference>
<dbReference type="GO" id="GO:0005886">
    <property type="term" value="C:plasma membrane"/>
    <property type="evidence" value="ECO:0000314"/>
    <property type="project" value="HPA"/>
</dbReference>
<proteinExistence type="inferred from homology"/>
<dbReference type="GeneCards" id="ENSG00000251537"/>
<keyword evidence="6" id="KW-0597">Phosphoprotein</keyword>
<keyword evidence="9" id="KW-0479">Metal-binding</keyword>
<evidence type="ECO:0000256" key="9">
    <source>
        <dbReference type="ARBA" id="ARBA00022723"/>
    </source>
</evidence>
<dbReference type="PROSITE" id="PS50119">
    <property type="entry name" value="ZF_BBOX"/>
    <property type="match status" value="1"/>
</dbReference>
<dbReference type="Gene3D" id="1.20.1280.50">
    <property type="match status" value="1"/>
</dbReference>
<evidence type="ECO:0000256" key="8">
    <source>
        <dbReference type="ARBA" id="ARBA00022679"/>
    </source>
</evidence>
<dbReference type="InterPro" id="IPR051075">
    <property type="entry name" value="SCF_subunit_WD-repeat"/>
</dbReference>
<dbReference type="FunFam" id="4.10.830.40:FF:000002">
    <property type="entry name" value="probable E3 ubiquitin-protein ligase MID2"/>
    <property type="match status" value="1"/>
</dbReference>
<evidence type="ECO:0000256" key="5">
    <source>
        <dbReference type="ARBA" id="ARBA00022490"/>
    </source>
</evidence>
<dbReference type="SMART" id="SM00320">
    <property type="entry name" value="WD40"/>
    <property type="match status" value="4"/>
</dbReference>
<sequence>MAELDLMAPGPLPRATAQPPAPLSPDSGSPSPDSGSASPVEEEDVGSSEKLGRETEEQDSDSAEQGDPAGEGKEVLCDFCLDDTRRVKAVKSCLTCMVNYCEEHLQPHQVNIKLQSHLLTEPVKDHNWRYCPAHHSPLSAFCCPDQQCICQDCCQEHSGHTIVSLDAARRDKEAELQCTQLDLERKLKLNENAISRLQANQKSVLVSVSEVKAVAEMQFGELLAAVRKAQANVMLFLEEKEQAALSQANGIKAHLEYRSAEMEKSKQELERMAAISNTVQFLEEYCKFKNTEDITFPSVYVGLKDKLSGIRKVITESTVHLIQLLENYKKKLQEFSKEEEYDIRTQVSAVVQRKYWTSKPEPSTREQFLQYAYDITFDPDTAHKYLRLQEENRKVTNTTPWEHPYPDLPSRFLHWRQVLSQQSLYLHRVLLRFRRPSLGTGFCLVSLSDLLPGFPPSLQPLPPFQGPPLQPQMKDGRKGLNQDITDVCFSPEKDHSSKSATSQVYWTAKTQHTSLPLSKAPENEHFLGAASNPEEPWRNSLRCISEMNRLFSGKADITKPGYDPCNLLVDLDDIRDLSSGFSKYRDFIRYLPIHLSKYILRMLDRHTLNKCASVSQHWAAMAQQVKMDLSAHGFIQNQITFLQGSYTRGIDPNYANKVSIPVPKMVDDGKSMRVKHPKWKLRTKNEYNLWTAYQNEETQQVLMEERNVFCGTYNVRILSDTWDQNRVIHYSGGDLIAVSSNRKIHLLDIIQVKAIPVEFRGHAGSVRALFLCEEENFLLSGSYDLSIRYWDLKSGVCTRIFGGHQGTITCMDLCKNRLVSGGRDCQVKVWDVDTGKCLKTFRHKDPILATRINDTYIVSSCERGLVKVWHIAMAQLVKTLSGHEGAVKCLFFDQWHLLSGSTDGLVMAWSMVGKYERCLMAFKHPKLELNNQSKCLAHSQGSTALPCTSARSL</sequence>
<dbReference type="InterPro" id="IPR006574">
    <property type="entry name" value="PRY"/>
</dbReference>
<evidence type="ECO:0000256" key="10">
    <source>
        <dbReference type="ARBA" id="ARBA00022737"/>
    </source>
</evidence>
<dbReference type="InterPro" id="IPR015943">
    <property type="entry name" value="WD40/YVTN_repeat-like_dom_sf"/>
</dbReference>
<keyword evidence="10" id="KW-0677">Repeat</keyword>
<feature type="compositionally biased region" description="Low complexity" evidence="17">
    <location>
        <begin position="24"/>
        <end position="39"/>
    </location>
</feature>
<evidence type="ECO:0000313" key="20">
    <source>
        <dbReference type="Proteomes" id="UP000005640"/>
    </source>
</evidence>
<dbReference type="HOGENOM" id="CLU_005589_0_0_1"/>
<keyword evidence="14" id="KW-0175">Coiled coil</keyword>
<dbReference type="PhylomeDB" id="H0Y626"/>
<dbReference type="SMART" id="SM00336">
    <property type="entry name" value="BBOX"/>
    <property type="match status" value="2"/>
</dbReference>
<dbReference type="PANTHER" id="PTHR19872">
    <property type="entry name" value="UBIQUITIN LIGASE SPECIFICITY FACTOR/HREP PROTEIN"/>
    <property type="match status" value="1"/>
</dbReference>
<dbReference type="EMBL" id="AC005324">
    <property type="status" value="NOT_ANNOTATED_CDS"/>
    <property type="molecule type" value="Genomic_DNA"/>
</dbReference>
<name>H0Y626_HUMAN</name>
<dbReference type="Gene3D" id="3.30.160.60">
    <property type="entry name" value="Classic Zinc Finger"/>
    <property type="match status" value="1"/>
</dbReference>
<dbReference type="PANTHER" id="PTHR19872:SF7">
    <property type="entry name" value="F-BOX AND WD REPEAT DOMAIN CONTAINING PROTEIN 10B-RELATED"/>
    <property type="match status" value="1"/>
</dbReference>
<dbReference type="PROSITE" id="PS00678">
    <property type="entry name" value="WD_REPEATS_1"/>
    <property type="match status" value="1"/>
</dbReference>
<dbReference type="InterPro" id="IPR043136">
    <property type="entry name" value="B30.2/SPRY_sf"/>
</dbReference>
<dbReference type="Gene3D" id="2.60.120.920">
    <property type="match status" value="1"/>
</dbReference>
<dbReference type="Bgee" id="ENSG00000251537">
    <property type="expression patterns" value="Expressed in lower esophagus mucosa and 45 other cell types or tissues"/>
</dbReference>
<dbReference type="PROSITE" id="PS50082">
    <property type="entry name" value="WD_REPEATS_2"/>
    <property type="match status" value="3"/>
</dbReference>
<keyword evidence="20" id="KW-1185">Reference proteome</keyword>
<dbReference type="PaxDb" id="9606-ENSP00000402644"/>
<evidence type="ECO:0000256" key="12">
    <source>
        <dbReference type="ARBA" id="ARBA00022786"/>
    </source>
</evidence>
<dbReference type="OMA" id="YNIRILF"/>
<dbReference type="InterPro" id="IPR058030">
    <property type="entry name" value="TRIM8/14/16/25/29/45/65_CC"/>
</dbReference>
<comment type="catalytic activity">
    <reaction evidence="1">
        <text>S-ubiquitinyl-[E2 ubiquitin-conjugating enzyme]-L-cysteine + [acceptor protein]-L-lysine = [E2 ubiquitin-conjugating enzyme]-L-cysteine + N(6)-ubiquitinyl-[acceptor protein]-L-lysine.</text>
        <dbReference type="EC" id="2.3.2.27"/>
    </reaction>
</comment>
<comment type="similarity">
    <text evidence="3">Belongs to the TRIM/RBCC family.</text>
</comment>
<dbReference type="Pfam" id="PF00400">
    <property type="entry name" value="WD40"/>
    <property type="match status" value="3"/>
</dbReference>
<dbReference type="PRINTS" id="PR00320">
    <property type="entry name" value="GPROTEINBRPT"/>
</dbReference>
<dbReference type="EMBL" id="AC005838">
    <property type="status" value="NOT_ANNOTATED_CDS"/>
    <property type="molecule type" value="Genomic_DNA"/>
</dbReference>
<reference evidence="19" key="5">
    <citation type="submission" date="2025-09" db="UniProtKB">
        <authorList>
            <consortium name="Ensembl"/>
        </authorList>
    </citation>
    <scope>IDENTIFICATION</scope>
</reference>
<keyword evidence="12" id="KW-0833">Ubl conjugation pathway</keyword>
<dbReference type="Gene3D" id="2.130.10.10">
    <property type="entry name" value="YVTN repeat-like/Quinoprotein amine dehydrogenase"/>
    <property type="match status" value="1"/>
</dbReference>
<evidence type="ECO:0000256" key="16">
    <source>
        <dbReference type="PROSITE-ProRule" id="PRU00221"/>
    </source>
</evidence>
<dbReference type="MassIVE" id="H0Y626"/>
<evidence type="ECO:0000256" key="3">
    <source>
        <dbReference type="ARBA" id="ARBA00008518"/>
    </source>
</evidence>
<evidence type="ECO:0000259" key="18">
    <source>
        <dbReference type="PROSITE" id="PS50119"/>
    </source>
</evidence>
<dbReference type="CDD" id="cd19839">
    <property type="entry name" value="Bbox1_TRIM16"/>
    <property type="match status" value="1"/>
</dbReference>
<dbReference type="RNAct" id="H0Y626">
    <property type="molecule type" value="protein"/>
</dbReference>
<dbReference type="InterPro" id="IPR020472">
    <property type="entry name" value="WD40_PAC1"/>
</dbReference>
<evidence type="ECO:0000256" key="7">
    <source>
        <dbReference type="ARBA" id="ARBA00022574"/>
    </source>
</evidence>
<organism evidence="19 20">
    <name type="scientific">Homo sapiens</name>
    <name type="common">Human</name>
    <dbReference type="NCBI Taxonomy" id="9606"/>
    <lineage>
        <taxon>Eukaryota</taxon>
        <taxon>Metazoa</taxon>
        <taxon>Chordata</taxon>
        <taxon>Craniata</taxon>
        <taxon>Vertebrata</taxon>
        <taxon>Euteleostomi</taxon>
        <taxon>Mammalia</taxon>
        <taxon>Eutheria</taxon>
        <taxon>Euarchontoglires</taxon>
        <taxon>Primates</taxon>
        <taxon>Haplorrhini</taxon>
        <taxon>Catarrhini</taxon>
        <taxon>Hominidae</taxon>
        <taxon>Homo</taxon>
    </lineage>
</organism>
<dbReference type="SUPFAM" id="SSF81383">
    <property type="entry name" value="F-box domain"/>
    <property type="match status" value="1"/>
</dbReference>
<feature type="repeat" description="WD" evidence="16">
    <location>
        <begin position="759"/>
        <end position="800"/>
    </location>
</feature>
<dbReference type="Gene3D" id="4.10.830.40">
    <property type="match status" value="1"/>
</dbReference>
<evidence type="ECO:0000256" key="15">
    <source>
        <dbReference type="PROSITE-ProRule" id="PRU00024"/>
    </source>
</evidence>
<dbReference type="GO" id="GO:0005829">
    <property type="term" value="C:cytosol"/>
    <property type="evidence" value="ECO:0000314"/>
    <property type="project" value="HPA"/>
</dbReference>
<dbReference type="GO" id="GO:0061630">
    <property type="term" value="F:ubiquitin protein ligase activity"/>
    <property type="evidence" value="ECO:0007669"/>
    <property type="project" value="UniProtKB-EC"/>
</dbReference>
<dbReference type="CDD" id="cd22136">
    <property type="entry name" value="F-box_FBXW10"/>
    <property type="match status" value="1"/>
</dbReference>
<dbReference type="AlphaFoldDB" id="H0Y626"/>
<dbReference type="Pfam" id="PF25600">
    <property type="entry name" value="TRIM_CC"/>
    <property type="match status" value="1"/>
</dbReference>
<evidence type="ECO:0000256" key="2">
    <source>
        <dbReference type="ARBA" id="ARBA00004496"/>
    </source>
</evidence>
<dbReference type="InterPro" id="IPR036322">
    <property type="entry name" value="WD40_repeat_dom_sf"/>
</dbReference>
<dbReference type="PROSITE" id="PS50294">
    <property type="entry name" value="WD_REPEATS_REGION"/>
    <property type="match status" value="2"/>
</dbReference>
<dbReference type="SUPFAM" id="SSF49899">
    <property type="entry name" value="Concanavalin A-like lectins/glucanases"/>
    <property type="match status" value="1"/>
</dbReference>
<dbReference type="Pfam" id="PF13765">
    <property type="entry name" value="PRY"/>
    <property type="match status" value="1"/>
</dbReference>
<evidence type="ECO:0000256" key="11">
    <source>
        <dbReference type="ARBA" id="ARBA00022771"/>
    </source>
</evidence>
<accession>H0Y626</accession>
<evidence type="ECO:0000256" key="6">
    <source>
        <dbReference type="ARBA" id="ARBA00022553"/>
    </source>
</evidence>
<reference evidence="19 20" key="1">
    <citation type="journal article" date="2001" name="Nature">
        <title>Initial sequencing and analysis of the human genome.</title>
        <authorList>
            <consortium name="International Human Genome Sequencing Consortium"/>
            <person name="Lander E.S."/>
            <person name="Linton L.M."/>
            <person name="Birren B."/>
            <person name="Nusbaum C."/>
            <person name="Zody M.C."/>
            <person name="Baldwin J."/>
            <person name="Devon K."/>
            <person name="Dewar K."/>
            <person name="Doyle M."/>
            <person name="FitzHugh W."/>
            <person name="Funke R."/>
            <person name="Gage D."/>
            <person name="Harris K."/>
            <person name="Heaford A."/>
            <person name="Howland J."/>
            <person name="Kann L."/>
            <person name="Lehoczky J."/>
            <person name="LeVine R."/>
            <person name="McEwan P."/>
            <person name="McKernan K."/>
            <person name="Meldrim J."/>
            <person name="Mesirov J.P."/>
            <person name="Miranda C."/>
            <person name="Morris W."/>
            <person name="Naylor J."/>
            <person name="Raymond C."/>
            <person name="Rosetti M."/>
            <person name="Santos R."/>
            <person name="Sheridan A."/>
            <person name="Sougnez C."/>
            <person name="Stange-Thomann N."/>
            <person name="Stojanovic N."/>
            <person name="Subramanian A."/>
            <person name="Wyman D."/>
            <person name="Rogers J."/>
            <person name="Sulston J."/>
            <person name="Ainscough R."/>
            <person name="Beck S."/>
            <person name="Bentley D."/>
            <person name="Burton J."/>
            <person name="Clee C."/>
            <person name="Carter N."/>
            <person name="Coulson A."/>
            <person name="Deadman R."/>
            <person name="Deloukas P."/>
            <person name="Dunham A."/>
            <person name="Dunham I."/>
            <person name="Durbin R."/>
            <person name="French L."/>
            <person name="Grafham D."/>
            <person name="Gregory S."/>
            <person name="Hubbard T."/>
            <person name="Humphray S."/>
            <person name="Hunt A."/>
            <person name="Jones M."/>
            <person name="Lloyd C."/>
            <person name="McMurray A."/>
            <person name="Matthews L."/>
            <person name="Mercer S."/>
            <person name="Milne S."/>
            <person name="Mullikin J.C."/>
            <person name="Mungall A."/>
            <person name="Plumb R."/>
            <person name="Ross M."/>
            <person name="Shownkeen R."/>
            <person name="Sims S."/>
            <person name="Waterston R.H."/>
            <person name="Wilson R.K."/>
            <person name="Hillier L.W."/>
            <person name="McPherson J.D."/>
            <person name="Marra M.A."/>
            <person name="Mardis E.R."/>
            <person name="Fulton L.A."/>
            <person name="Chinwalla A.T."/>
            <person name="Pepin K.H."/>
            <person name="Gish W.R."/>
            <person name="Chissoe S.L."/>
            <person name="Wendl M.C."/>
            <person name="Delehaunty K.D."/>
            <person name="Miner T.L."/>
            <person name="Delehaunty A."/>
            <person name="Kramer J.B."/>
            <person name="Cook L.L."/>
            <person name="Fulton R.S."/>
            <person name="Johnson D.L."/>
            <person name="Minx P.J."/>
            <person name="Clifton S.W."/>
            <person name="Hawkins T."/>
            <person name="Branscomb E."/>
            <person name="Predki P."/>
            <person name="Richardson P."/>
            <person name="Wenning S."/>
            <person name="Slezak T."/>
            <person name="Doggett N."/>
            <person name="Cheng J.F."/>
            <person name="Olsen A."/>
            <person name="Lucas S."/>
            <person name="Elkin C."/>
            <person name="Uberbacher E."/>
            <person name="Frazier M."/>
            <person name="Gibbs R.A."/>
            <person name="Muzny D.M."/>
            <person name="Scherer S.E."/>
            <person name="Bouck J.B."/>
            <person name="Sodergren E.J."/>
            <person name="Worley K.C."/>
            <person name="Rives C.M."/>
            <person name="Gorrell J.H."/>
            <person name="Metzker M.L."/>
            <person name="Naylor S.L."/>
            <person name="Kucherlapati R.S."/>
            <person name="Nelson D.L."/>
            <person name="Weinstock G.M."/>
            <person name="Sakaki Y."/>
            <person name="Fujiyama A."/>
            <person name="Hattori M."/>
            <person name="Yada T."/>
            <person name="Toyoda A."/>
            <person name="Itoh T."/>
            <person name="Kawagoe C."/>
            <person name="Watanabe H."/>
            <person name="Totoki Y."/>
            <person name="Taylor T."/>
            <person name="Weissenbach J."/>
            <person name="Heilig R."/>
            <person name="Saurin W."/>
            <person name="Artiguenave F."/>
            <person name="Brottier P."/>
            <person name="Bruls T."/>
            <person name="Pelletier E."/>
            <person name="Robert C."/>
            <person name="Wincker P."/>
            <person name="Smith D.R."/>
            <person name="Doucette-Stamm L."/>
            <person name="Rubenfield M."/>
            <person name="Weinstock K."/>
            <person name="Lee H.M."/>
            <person name="Dubois J."/>
            <person name="Rosenthal A."/>
            <person name="Platzer M."/>
            <person name="Nyakatura G."/>
            <person name="Taudien S."/>
            <person name="Rump A."/>
            <person name="Yang H."/>
            <person name="Yu J."/>
            <person name="Wang J."/>
            <person name="Huang G."/>
            <person name="Gu J."/>
            <person name="Hood L."/>
            <person name="Rowen L."/>
            <person name="Madan A."/>
            <person name="Qin S."/>
            <person name="Davis R.W."/>
            <person name="Federspiel N.A."/>
            <person name="Abola A.P."/>
            <person name="Proctor M.J."/>
            <person name="Myers R.M."/>
            <person name="Schmutz J."/>
            <person name="Dickson M."/>
            <person name="Grimwood J."/>
            <person name="Cox D.R."/>
            <person name="Olson M.V."/>
            <person name="Kaul R."/>
            <person name="Raymond C."/>
            <person name="Shimizu N."/>
            <person name="Kawasaki K."/>
            <person name="Minoshima S."/>
            <person name="Evans G.A."/>
            <person name="Athanasiou M."/>
            <person name="Schultz R."/>
            <person name="Roe B.A."/>
            <person name="Chen F."/>
            <person name="Pan H."/>
            <person name="Ramser J."/>
            <person name="Lehrach H."/>
            <person name="Reinhardt R."/>
            <person name="McCombie W.R."/>
            <person name="de la Bastide M."/>
            <person name="Dedhia N."/>
            <person name="Blocker H."/>
            <person name="Hornischer K."/>
            <person name="Nordsiek G."/>
            <person name="Agarwala R."/>
            <person name="Aravind L."/>
            <person name="Bailey J.A."/>
            <person name="Bateman A."/>
            <person name="Batzoglou S."/>
            <person name="Birney E."/>
            <person name="Bork P."/>
            <person name="Brown D.G."/>
            <person name="Burge C.B."/>
            <person name="Cerutti L."/>
            <person name="Chen H.C."/>
            <person name="Church D."/>
            <person name="Clamp M."/>
            <person name="Copley R.R."/>
            <person name="Doerks T."/>
            <person name="Eddy S.R."/>
            <person name="Eichler E.E."/>
            <person name="Furey T.S."/>
            <person name="Galagan J."/>
            <person name="Gilbert J.G."/>
            <person name="Harmon C."/>
            <person name="Hayashizaki Y."/>
            <person name="Haussler D."/>
            <person name="Hermjakob H."/>
            <person name="Hokamp K."/>
            <person name="Jang W."/>
            <person name="Johnson L.S."/>
            <person name="Jones T.A."/>
            <person name="Kasif S."/>
            <person name="Kaspryzk A."/>
            <person name="Kennedy S."/>
            <person name="Kent W.J."/>
            <person name="Kitts P."/>
            <person name="Koonin E.V."/>
            <person name="Korf I."/>
            <person name="Kulp D."/>
            <person name="Lancet D."/>
            <person name="Lowe T.M."/>
            <person name="McLysaght A."/>
            <person name="Mikkelsen T."/>
            <person name="Moran J.V."/>
            <person name="Mulder N."/>
            <person name="Pollara V.J."/>
            <person name="Ponting C.P."/>
            <person name="Schuler G."/>
            <person name="Schultz J."/>
            <person name="Slater G."/>
            <person name="Smit A.F."/>
            <person name="Stupka E."/>
            <person name="Szustakowski J."/>
            <person name="Thierry-Mieg D."/>
            <person name="Thierry-Mieg J."/>
            <person name="Wagner L."/>
            <person name="Wallis J."/>
            <person name="Wheeler R."/>
            <person name="Williams A."/>
            <person name="Wolf Y.I."/>
            <person name="Wolfe K.H."/>
            <person name="Yang S.P."/>
            <person name="Yeh R.F."/>
            <person name="Collins F."/>
            <person name="Guyer M.S."/>
            <person name="Peterson J."/>
            <person name="Felsenfeld A."/>
            <person name="Wetterstrand K.A."/>
            <person name="Patrinos A."/>
            <person name="Morgan M.J."/>
            <person name="de Jong P."/>
            <person name="Catanese J.J."/>
            <person name="Osoegawa K."/>
            <person name="Shizuya H."/>
            <person name="Choi S."/>
            <person name="Chen Y.J."/>
        </authorList>
    </citation>
    <scope>NUCLEOTIDE SEQUENCE [LARGE SCALE GENOMIC DNA]</scope>
</reference>
<evidence type="ECO:0000313" key="19">
    <source>
        <dbReference type="Ensembl" id="ENSP00000402644.2"/>
    </source>
</evidence>
<dbReference type="EC" id="2.3.2.27" evidence="4"/>
<evidence type="ECO:0000256" key="1">
    <source>
        <dbReference type="ARBA" id="ARBA00000900"/>
    </source>
</evidence>
<evidence type="ECO:0000256" key="14">
    <source>
        <dbReference type="ARBA" id="ARBA00023054"/>
    </source>
</evidence>
<dbReference type="Pfam" id="PF00643">
    <property type="entry name" value="zf-B_box"/>
    <property type="match status" value="1"/>
</dbReference>
<dbReference type="VEuPathDB" id="HostDB:ENSG00000251537"/>
<keyword evidence="5" id="KW-0963">Cytoplasm</keyword>
<feature type="region of interest" description="Disordered" evidence="17">
    <location>
        <begin position="1"/>
        <end position="69"/>
    </location>
</feature>
<dbReference type="SUPFAM" id="SSF57845">
    <property type="entry name" value="B-box zinc-binding domain"/>
    <property type="match status" value="1"/>
</dbReference>
<feature type="repeat" description="WD" evidence="16">
    <location>
        <begin position="801"/>
        <end position="840"/>
    </location>
</feature>
<feature type="domain" description="B box-type" evidence="18">
    <location>
        <begin position="126"/>
        <end position="165"/>
    </location>
</feature>
<dbReference type="InterPro" id="IPR036047">
    <property type="entry name" value="F-box-like_dom_sf"/>
</dbReference>
<feature type="repeat" description="WD" evidence="16">
    <location>
        <begin position="880"/>
        <end position="911"/>
    </location>
</feature>
<dbReference type="SMART" id="SM00589">
    <property type="entry name" value="PRY"/>
    <property type="match status" value="1"/>
</dbReference>
<comment type="subcellular location">
    <subcellularLocation>
        <location evidence="2">Cytoplasm</location>
    </subcellularLocation>
</comment>
<dbReference type="UCSC" id="uc002gor.2">
    <property type="organism name" value="human"/>
</dbReference>
<reference evidence="19 20" key="3">
    <citation type="journal article" date="2006" name="Nature">
        <title>DNA sequence of human chromosome 17 and analysis of rearrangement in the human lineage.</title>
        <authorList>
            <person name="Zody M.C."/>
            <person name="Garber M."/>
            <person name="Adams D.J."/>
            <person name="Sharpe T."/>
            <person name="Harrow J."/>
            <person name="Lupski J.R."/>
            <person name="Nicholson C."/>
            <person name="Searle S.M."/>
            <person name="Wilming L."/>
            <person name="Young S.K."/>
            <person name="Abouelleil A."/>
            <person name="Allen N.R."/>
            <person name="Bi W."/>
            <person name="Bloom T."/>
            <person name="Borowsky M.L."/>
            <person name="Bugalter B.E."/>
            <person name="Butler J."/>
            <person name="Chang J.L."/>
            <person name="Chen C.K."/>
            <person name="Cook A."/>
            <person name="Corum B."/>
            <person name="Cuomo C.A."/>
            <person name="de Jong P.J."/>
            <person name="DeCaprio D."/>
            <person name="Dewar K."/>
            <person name="FitzGerald M."/>
            <person name="Gilbert J."/>
            <person name="Gibson R."/>
            <person name="Gnerre S."/>
            <person name="Goldstein S."/>
            <person name="Grafham D.V."/>
            <person name="Grocock R."/>
            <person name="Hafez N."/>
            <person name="Hagopian D.S."/>
            <person name="Hart E."/>
            <person name="Norman C.H."/>
            <person name="Humphray S."/>
            <person name="Jaffe D.B."/>
            <person name="Jones M."/>
            <person name="Kamal M."/>
            <person name="Khodiyar V.K."/>
            <person name="LaButti K."/>
            <person name="Laird G."/>
            <person name="Lehoczky J."/>
            <person name="Liu X."/>
            <person name="Lokyitsang T."/>
            <person name="Loveland J."/>
            <person name="Lui A."/>
            <person name="Macdonald P."/>
            <person name="Major J.E."/>
            <person name="Matthews L."/>
            <person name="Mauceli E."/>
            <person name="McCarroll S.A."/>
            <person name="Mihalev A.H."/>
            <person name="Mudge J."/>
            <person name="Nguyen C."/>
            <person name="Nicol R."/>
            <person name="O'Leary S.B."/>
            <person name="Osoegawa K."/>
            <person name="Schwartz D.C."/>
            <person name="Shaw-Smith C."/>
            <person name="Stankiewicz P."/>
            <person name="Steward C."/>
            <person name="Swarbreck D."/>
            <person name="Venkataraman V."/>
            <person name="Whittaker C.A."/>
            <person name="Yang X."/>
            <person name="Zimmer A.R."/>
            <person name="Bradley A."/>
            <person name="Hubbard T."/>
            <person name="Birren B.W."/>
            <person name="Rogers J."/>
            <person name="Lander E.S."/>
            <person name="Nusbaum C."/>
        </authorList>
    </citation>
    <scope>NUCLEOTIDE SEQUENCE [LARGE SCALE GENOMIC DNA]</scope>
</reference>
<dbReference type="SMR" id="H0Y626"/>
<keyword evidence="11 15" id="KW-0863">Zinc-finger</keyword>
<protein>
    <recommendedName>
        <fullName evidence="4">RING-type E3 ubiquitin transferase</fullName>
        <ecNumber evidence="4">2.3.2.27</ecNumber>
    </recommendedName>
</protein>
<dbReference type="GO" id="GO:0008270">
    <property type="term" value="F:zinc ion binding"/>
    <property type="evidence" value="ECO:0007669"/>
    <property type="project" value="UniProtKB-KW"/>
</dbReference>
<dbReference type="STRING" id="9606.ENSP00000402644"/>
<evidence type="ECO:0000256" key="13">
    <source>
        <dbReference type="ARBA" id="ARBA00022833"/>
    </source>
</evidence>
<dbReference type="BioMuta" id="ENSG00000251537"/>
<dbReference type="ProteomicsDB" id="35115"/>
<dbReference type="eggNOG" id="KOG0274">
    <property type="taxonomic scope" value="Eukaryota"/>
</dbReference>
<dbReference type="InterPro" id="IPR000315">
    <property type="entry name" value="Znf_B-box"/>
</dbReference>
<dbReference type="Proteomes" id="UP000005640">
    <property type="component" value="Chromosome 17"/>
</dbReference>
<dbReference type="OpenTargets" id="ENSG00000251537"/>
<reference evidence="19 20" key="2">
    <citation type="journal article" date="2004" name="Nature">
        <title>Finishing the euchromatic sequence of the human genome.</title>
        <authorList>
            <consortium name="International Human Genome Sequencing Consortium"/>
        </authorList>
    </citation>
    <scope>NUCLEOTIDE SEQUENCE [LARGE SCALE GENOMIC DNA]</scope>
</reference>
<evidence type="ECO:0000256" key="17">
    <source>
        <dbReference type="SAM" id="MobiDB-lite"/>
    </source>
</evidence>
<keyword evidence="7 16" id="KW-0853">WD repeat</keyword>
<reference evidence="19" key="4">
    <citation type="submission" date="2025-08" db="UniProtKB">
        <authorList>
            <consortium name="Ensembl"/>
        </authorList>
    </citation>
    <scope>IDENTIFICATION</scope>
</reference>
<dbReference type="Ensembl" id="ENST00000455584.2">
    <property type="protein sequence ID" value="ENSP00000402644.2"/>
    <property type="gene ID" value="ENSG00000251537.4"/>
</dbReference>
<keyword evidence="13" id="KW-0862">Zinc</keyword>